<dbReference type="PROSITE" id="PS51063">
    <property type="entry name" value="HTH_CRP_2"/>
    <property type="match status" value="1"/>
</dbReference>
<proteinExistence type="predicted"/>
<dbReference type="InterPro" id="IPR018488">
    <property type="entry name" value="cNMP-bd_CS"/>
</dbReference>
<dbReference type="SUPFAM" id="SSF46785">
    <property type="entry name" value="Winged helix' DNA-binding domain"/>
    <property type="match status" value="1"/>
</dbReference>
<keyword evidence="1" id="KW-0805">Transcription regulation</keyword>
<keyword evidence="3" id="KW-0804">Transcription</keyword>
<dbReference type="InterPro" id="IPR000595">
    <property type="entry name" value="cNMP-bd_dom"/>
</dbReference>
<gene>
    <name evidence="6" type="ORF">SDC9_38893</name>
</gene>
<dbReference type="GO" id="GO:0003700">
    <property type="term" value="F:DNA-binding transcription factor activity"/>
    <property type="evidence" value="ECO:0007669"/>
    <property type="project" value="TreeGrafter"/>
</dbReference>
<organism evidence="6">
    <name type="scientific">bioreactor metagenome</name>
    <dbReference type="NCBI Taxonomy" id="1076179"/>
    <lineage>
        <taxon>unclassified sequences</taxon>
        <taxon>metagenomes</taxon>
        <taxon>ecological metagenomes</taxon>
    </lineage>
</organism>
<sequence length="249" mass="28312">MVQKYSLNEESFVIKVTKRIFFYICTMENLNQCILFSGMSEEEIHKVIGQKLGIRTYKNGDKVISQGDDCNYLYIILEGEVSNSMSHVSGKNMYIESISAPGVLAPAILYAEINKFPVDATAVGTVRILPIPRVEFTYMLQRTPKLLLNFLQMISDRGAFLSTKIRSLSFGTIKSRIAGYLLEIAAQHGSLEFKIKHTQQELANMFGVTRPALSKTIKEMIDEGLIDSNQKSYIITNKRELYRLFRDKN</sequence>
<protein>
    <recommendedName>
        <fullName evidence="7">cAMP-activated global transcriptional regulator CRP</fullName>
    </recommendedName>
</protein>
<dbReference type="PROSITE" id="PS50042">
    <property type="entry name" value="CNMP_BINDING_3"/>
    <property type="match status" value="1"/>
</dbReference>
<keyword evidence="2" id="KW-0238">DNA-binding</keyword>
<dbReference type="SUPFAM" id="SSF51206">
    <property type="entry name" value="cAMP-binding domain-like"/>
    <property type="match status" value="1"/>
</dbReference>
<name>A0A644VNM1_9ZZZZ</name>
<evidence type="ECO:0000256" key="2">
    <source>
        <dbReference type="ARBA" id="ARBA00023125"/>
    </source>
</evidence>
<dbReference type="AlphaFoldDB" id="A0A644VNM1"/>
<dbReference type="InterPro" id="IPR036390">
    <property type="entry name" value="WH_DNA-bd_sf"/>
</dbReference>
<evidence type="ECO:0008006" key="7">
    <source>
        <dbReference type="Google" id="ProtNLM"/>
    </source>
</evidence>
<dbReference type="PANTHER" id="PTHR24567">
    <property type="entry name" value="CRP FAMILY TRANSCRIPTIONAL REGULATORY PROTEIN"/>
    <property type="match status" value="1"/>
</dbReference>
<evidence type="ECO:0000259" key="5">
    <source>
        <dbReference type="PROSITE" id="PS51063"/>
    </source>
</evidence>
<dbReference type="Pfam" id="PF00027">
    <property type="entry name" value="cNMP_binding"/>
    <property type="match status" value="1"/>
</dbReference>
<dbReference type="Pfam" id="PF13545">
    <property type="entry name" value="HTH_Crp_2"/>
    <property type="match status" value="1"/>
</dbReference>
<dbReference type="Gene3D" id="2.60.120.10">
    <property type="entry name" value="Jelly Rolls"/>
    <property type="match status" value="1"/>
</dbReference>
<feature type="domain" description="HTH crp-type" evidence="5">
    <location>
        <begin position="171"/>
        <end position="239"/>
    </location>
</feature>
<evidence type="ECO:0000256" key="3">
    <source>
        <dbReference type="ARBA" id="ARBA00023163"/>
    </source>
</evidence>
<dbReference type="EMBL" id="VSSQ01000370">
    <property type="protein sequence ID" value="MPL92780.1"/>
    <property type="molecule type" value="Genomic_DNA"/>
</dbReference>
<dbReference type="SMART" id="SM00419">
    <property type="entry name" value="HTH_CRP"/>
    <property type="match status" value="1"/>
</dbReference>
<dbReference type="SMART" id="SM00100">
    <property type="entry name" value="cNMP"/>
    <property type="match status" value="1"/>
</dbReference>
<dbReference type="CDD" id="cd00038">
    <property type="entry name" value="CAP_ED"/>
    <property type="match status" value="1"/>
</dbReference>
<dbReference type="PANTHER" id="PTHR24567:SF58">
    <property type="entry name" value="CYCLIC AMP-BINDING REGULATORY PROTEIN"/>
    <property type="match status" value="1"/>
</dbReference>
<reference evidence="6" key="1">
    <citation type="submission" date="2019-08" db="EMBL/GenBank/DDBJ databases">
        <authorList>
            <person name="Kucharzyk K."/>
            <person name="Murdoch R.W."/>
            <person name="Higgins S."/>
            <person name="Loffler F."/>
        </authorList>
    </citation>
    <scope>NUCLEOTIDE SEQUENCE</scope>
</reference>
<dbReference type="InterPro" id="IPR018490">
    <property type="entry name" value="cNMP-bd_dom_sf"/>
</dbReference>
<dbReference type="InterPro" id="IPR012318">
    <property type="entry name" value="HTH_CRP"/>
</dbReference>
<dbReference type="GO" id="GO:0005829">
    <property type="term" value="C:cytosol"/>
    <property type="evidence" value="ECO:0007669"/>
    <property type="project" value="TreeGrafter"/>
</dbReference>
<feature type="domain" description="Cyclic nucleotide-binding" evidence="4">
    <location>
        <begin position="35"/>
        <end position="157"/>
    </location>
</feature>
<accession>A0A644VNM1</accession>
<evidence type="ECO:0000259" key="4">
    <source>
        <dbReference type="PROSITE" id="PS50042"/>
    </source>
</evidence>
<comment type="caution">
    <text evidence="6">The sequence shown here is derived from an EMBL/GenBank/DDBJ whole genome shotgun (WGS) entry which is preliminary data.</text>
</comment>
<dbReference type="InterPro" id="IPR050397">
    <property type="entry name" value="Env_Response_Regulators"/>
</dbReference>
<dbReference type="GO" id="GO:0003677">
    <property type="term" value="F:DNA binding"/>
    <property type="evidence" value="ECO:0007669"/>
    <property type="project" value="UniProtKB-KW"/>
</dbReference>
<evidence type="ECO:0000256" key="1">
    <source>
        <dbReference type="ARBA" id="ARBA00023015"/>
    </source>
</evidence>
<evidence type="ECO:0000313" key="6">
    <source>
        <dbReference type="EMBL" id="MPL92780.1"/>
    </source>
</evidence>
<dbReference type="PROSITE" id="PS00888">
    <property type="entry name" value="CNMP_BINDING_1"/>
    <property type="match status" value="1"/>
</dbReference>
<dbReference type="InterPro" id="IPR014710">
    <property type="entry name" value="RmlC-like_jellyroll"/>
</dbReference>